<evidence type="ECO:0000313" key="2">
    <source>
        <dbReference type="Proteomes" id="UP000002195"/>
    </source>
</evidence>
<dbReference type="PaxDb" id="44689-DDB0169283"/>
<evidence type="ECO:0000313" key="1">
    <source>
        <dbReference type="EMBL" id="EAL68614.1"/>
    </source>
</evidence>
<reference evidence="1 2" key="1">
    <citation type="journal article" date="2005" name="Nature">
        <title>The genome of the social amoeba Dictyostelium discoideum.</title>
        <authorList>
            <consortium name="The Dictyostelium discoideum Sequencing Consortium"/>
            <person name="Eichinger L."/>
            <person name="Pachebat J.A."/>
            <person name="Glockner G."/>
            <person name="Rajandream M.A."/>
            <person name="Sucgang R."/>
            <person name="Berriman M."/>
            <person name="Song J."/>
            <person name="Olsen R."/>
            <person name="Szafranski K."/>
            <person name="Xu Q."/>
            <person name="Tunggal B."/>
            <person name="Kummerfeld S."/>
            <person name="Madera M."/>
            <person name="Konfortov B.A."/>
            <person name="Rivero F."/>
            <person name="Bankier A.T."/>
            <person name="Lehmann R."/>
            <person name="Hamlin N."/>
            <person name="Davies R."/>
            <person name="Gaudet P."/>
            <person name="Fey P."/>
            <person name="Pilcher K."/>
            <person name="Chen G."/>
            <person name="Saunders D."/>
            <person name="Sodergren E."/>
            <person name="Davis P."/>
            <person name="Kerhornou A."/>
            <person name="Nie X."/>
            <person name="Hall N."/>
            <person name="Anjard C."/>
            <person name="Hemphill L."/>
            <person name="Bason N."/>
            <person name="Farbrother P."/>
            <person name="Desany B."/>
            <person name="Just E."/>
            <person name="Morio T."/>
            <person name="Rost R."/>
            <person name="Churcher C."/>
            <person name="Cooper J."/>
            <person name="Haydock S."/>
            <person name="van Driessche N."/>
            <person name="Cronin A."/>
            <person name="Goodhead I."/>
            <person name="Muzny D."/>
            <person name="Mourier T."/>
            <person name="Pain A."/>
            <person name="Lu M."/>
            <person name="Harper D."/>
            <person name="Lindsay R."/>
            <person name="Hauser H."/>
            <person name="James K."/>
            <person name="Quiles M."/>
            <person name="Madan Babu M."/>
            <person name="Saito T."/>
            <person name="Buchrieser C."/>
            <person name="Wardroper A."/>
            <person name="Felder M."/>
            <person name="Thangavelu M."/>
            <person name="Johnson D."/>
            <person name="Knights A."/>
            <person name="Loulseged H."/>
            <person name="Mungall K."/>
            <person name="Oliver K."/>
            <person name="Price C."/>
            <person name="Quail M.A."/>
            <person name="Urushihara H."/>
            <person name="Hernandez J."/>
            <person name="Rabbinowitsch E."/>
            <person name="Steffen D."/>
            <person name="Sanders M."/>
            <person name="Ma J."/>
            <person name="Kohara Y."/>
            <person name="Sharp S."/>
            <person name="Simmonds M."/>
            <person name="Spiegler S."/>
            <person name="Tivey A."/>
            <person name="Sugano S."/>
            <person name="White B."/>
            <person name="Walker D."/>
            <person name="Woodward J."/>
            <person name="Winckler T."/>
            <person name="Tanaka Y."/>
            <person name="Shaulsky G."/>
            <person name="Schleicher M."/>
            <person name="Weinstock G."/>
            <person name="Rosenthal A."/>
            <person name="Cox E.C."/>
            <person name="Chisholm R.L."/>
            <person name="Gibbs R."/>
            <person name="Loomis W.F."/>
            <person name="Platzer M."/>
            <person name="Kay R.R."/>
            <person name="Williams J."/>
            <person name="Dear P.H."/>
            <person name="Noegel A.A."/>
            <person name="Barrell B."/>
            <person name="Kuspa A."/>
        </authorList>
    </citation>
    <scope>NUCLEOTIDE SEQUENCE [LARGE SCALE GENOMIC DNA]</scope>
    <source>
        <strain evidence="1 2">AX4</strain>
    </source>
</reference>
<name>Q75JY9_DICDI</name>
<dbReference type="VEuPathDB" id="AmoebaDB:DDB_G0277593"/>
<comment type="caution">
    <text evidence="1">The sequence shown here is derived from an EMBL/GenBank/DDBJ whole genome shotgun (WGS) entry which is preliminary data.</text>
</comment>
<accession>Q54ZG2</accession>
<accession>Q75JY9</accession>
<dbReference type="dictyBase" id="DDB_G0277593"/>
<protein>
    <submittedName>
        <fullName evidence="1">Uncharacterized protein</fullName>
    </submittedName>
</protein>
<proteinExistence type="predicted"/>
<dbReference type="RefSeq" id="XP_642535.1">
    <property type="nucleotide sequence ID" value="XM_637443.1"/>
</dbReference>
<dbReference type="Proteomes" id="UP000002195">
    <property type="component" value="Unassembled WGS sequence"/>
</dbReference>
<keyword evidence="2" id="KW-1185">Reference proteome</keyword>
<dbReference type="InParanoid" id="Q75JY9"/>
<dbReference type="EMBL" id="AAFI02000020">
    <property type="protein sequence ID" value="EAL68614.1"/>
    <property type="molecule type" value="Genomic_DNA"/>
</dbReference>
<organism evidence="1 2">
    <name type="scientific">Dictyostelium discoideum</name>
    <name type="common">Social amoeba</name>
    <dbReference type="NCBI Taxonomy" id="44689"/>
    <lineage>
        <taxon>Eukaryota</taxon>
        <taxon>Amoebozoa</taxon>
        <taxon>Evosea</taxon>
        <taxon>Eumycetozoa</taxon>
        <taxon>Dictyostelia</taxon>
        <taxon>Dictyosteliales</taxon>
        <taxon>Dictyosteliaceae</taxon>
        <taxon>Dictyostelium</taxon>
    </lineage>
</organism>
<sequence>MTIIKSLTSISKISVNQKEKINTSNNDRLNFQTQNENSRWKIPSYIIYNVKYRLIAYC</sequence>
<dbReference type="HOGENOM" id="CLU_2983087_0_0_1"/>
<gene>
    <name evidence="1" type="ORF">DDB_G0277593</name>
</gene>
<dbReference type="KEGG" id="ddi:DDB_G0277593"/>
<dbReference type="GeneID" id="8621097"/>
<dbReference type="AlphaFoldDB" id="Q75JY9"/>